<dbReference type="AlphaFoldDB" id="A0A5A7Q0H3"/>
<sequence>MSVAKIPLLRLPSIPLERSLLLRPKQTIPLKLPRHCIMGPPPSRVGLVTCKLPKNLHIPITIEVPKAHPWLEAQIVKHVENGRVGPKHAGSSPSQKFLRKFMRFGIRCHHPWSPPLYESIESMWSIRSLKVHSEGSTSMTPELKSEIDVAEDEEISINEDDLVVVGELPKAEFAIVPLIVGFGLSFWVADTEYGPDLPARRLEARAVVRCNGIINKDNEVAR</sequence>
<dbReference type="EMBL" id="BKCP01005516">
    <property type="protein sequence ID" value="GER38639.1"/>
    <property type="molecule type" value="Genomic_DNA"/>
</dbReference>
<proteinExistence type="predicted"/>
<gene>
    <name evidence="1" type="ORF">STAS_15163</name>
</gene>
<keyword evidence="2" id="KW-1185">Reference proteome</keyword>
<comment type="caution">
    <text evidence="1">The sequence shown here is derived from an EMBL/GenBank/DDBJ whole genome shotgun (WGS) entry which is preliminary data.</text>
</comment>
<name>A0A5A7Q0H3_STRAF</name>
<reference evidence="2" key="1">
    <citation type="journal article" date="2019" name="Curr. Biol.">
        <title>Genome Sequence of Striga asiatica Provides Insight into the Evolution of Plant Parasitism.</title>
        <authorList>
            <person name="Yoshida S."/>
            <person name="Kim S."/>
            <person name="Wafula E.K."/>
            <person name="Tanskanen J."/>
            <person name="Kim Y.M."/>
            <person name="Honaas L."/>
            <person name="Yang Z."/>
            <person name="Spallek T."/>
            <person name="Conn C.E."/>
            <person name="Ichihashi Y."/>
            <person name="Cheong K."/>
            <person name="Cui S."/>
            <person name="Der J.P."/>
            <person name="Gundlach H."/>
            <person name="Jiao Y."/>
            <person name="Hori C."/>
            <person name="Ishida J.K."/>
            <person name="Kasahara H."/>
            <person name="Kiba T."/>
            <person name="Kim M.S."/>
            <person name="Koo N."/>
            <person name="Laohavisit A."/>
            <person name="Lee Y.H."/>
            <person name="Lumba S."/>
            <person name="McCourt P."/>
            <person name="Mortimer J.C."/>
            <person name="Mutuku J.M."/>
            <person name="Nomura T."/>
            <person name="Sasaki-Sekimoto Y."/>
            <person name="Seto Y."/>
            <person name="Wang Y."/>
            <person name="Wakatake T."/>
            <person name="Sakakibara H."/>
            <person name="Demura T."/>
            <person name="Yamaguchi S."/>
            <person name="Yoneyama K."/>
            <person name="Manabe R.I."/>
            <person name="Nelson D.C."/>
            <person name="Schulman A.H."/>
            <person name="Timko M.P."/>
            <person name="dePamphilis C.W."/>
            <person name="Choi D."/>
            <person name="Shirasu K."/>
        </authorList>
    </citation>
    <scope>NUCLEOTIDE SEQUENCE [LARGE SCALE GENOMIC DNA]</scope>
    <source>
        <strain evidence="2">cv. UVA1</strain>
    </source>
</reference>
<organism evidence="1 2">
    <name type="scientific">Striga asiatica</name>
    <name type="common">Asiatic witchweed</name>
    <name type="synonym">Buchnera asiatica</name>
    <dbReference type="NCBI Taxonomy" id="4170"/>
    <lineage>
        <taxon>Eukaryota</taxon>
        <taxon>Viridiplantae</taxon>
        <taxon>Streptophyta</taxon>
        <taxon>Embryophyta</taxon>
        <taxon>Tracheophyta</taxon>
        <taxon>Spermatophyta</taxon>
        <taxon>Magnoliopsida</taxon>
        <taxon>eudicotyledons</taxon>
        <taxon>Gunneridae</taxon>
        <taxon>Pentapetalae</taxon>
        <taxon>asterids</taxon>
        <taxon>lamiids</taxon>
        <taxon>Lamiales</taxon>
        <taxon>Orobanchaceae</taxon>
        <taxon>Buchnereae</taxon>
        <taxon>Striga</taxon>
    </lineage>
</organism>
<protein>
    <submittedName>
        <fullName evidence="1">Galactose oxidase/kelch repeat superfamily protein</fullName>
    </submittedName>
</protein>
<dbReference type="Proteomes" id="UP000325081">
    <property type="component" value="Unassembled WGS sequence"/>
</dbReference>
<evidence type="ECO:0000313" key="2">
    <source>
        <dbReference type="Proteomes" id="UP000325081"/>
    </source>
</evidence>
<accession>A0A5A7Q0H3</accession>
<evidence type="ECO:0000313" key="1">
    <source>
        <dbReference type="EMBL" id="GER38639.1"/>
    </source>
</evidence>